<keyword evidence="1" id="KW-0472">Membrane</keyword>
<organism evidence="2 3">
    <name type="scientific">Pseudomassariella vexata</name>
    <dbReference type="NCBI Taxonomy" id="1141098"/>
    <lineage>
        <taxon>Eukaryota</taxon>
        <taxon>Fungi</taxon>
        <taxon>Dikarya</taxon>
        <taxon>Ascomycota</taxon>
        <taxon>Pezizomycotina</taxon>
        <taxon>Sordariomycetes</taxon>
        <taxon>Xylariomycetidae</taxon>
        <taxon>Amphisphaeriales</taxon>
        <taxon>Pseudomassariaceae</taxon>
        <taxon>Pseudomassariella</taxon>
    </lineage>
</organism>
<dbReference type="RefSeq" id="XP_040720570.1">
    <property type="nucleotide sequence ID" value="XM_040864683.1"/>
</dbReference>
<accession>A0A1Y2EHE0</accession>
<evidence type="ECO:0000256" key="1">
    <source>
        <dbReference type="SAM" id="Phobius"/>
    </source>
</evidence>
<protein>
    <submittedName>
        <fullName evidence="2">Uncharacterized protein</fullName>
    </submittedName>
</protein>
<dbReference type="Proteomes" id="UP000193689">
    <property type="component" value="Unassembled WGS sequence"/>
</dbReference>
<dbReference type="InParanoid" id="A0A1Y2EHE0"/>
<sequence length="144" mass="16047">MLLRTLHLFQATLAIYGSQQYLQTLNNLLVYKKITKYAKYSMVLDHKIKKKKEVKISGGAAILLSLTVALTLALWGSLLSVQVQYLISPAMVGAVETSRRILKKNWAKGDSETVGPRILLPQMQKYNEAQKGMEEIFDVGGGGY</sequence>
<feature type="transmembrane region" description="Helical" evidence="1">
    <location>
        <begin position="56"/>
        <end position="78"/>
    </location>
</feature>
<dbReference type="GeneID" id="63780895"/>
<keyword evidence="3" id="KW-1185">Reference proteome</keyword>
<name>A0A1Y2EHE0_9PEZI</name>
<keyword evidence="1" id="KW-0812">Transmembrane</keyword>
<gene>
    <name evidence="2" type="ORF">BCR38DRAFT_491783</name>
</gene>
<evidence type="ECO:0000313" key="3">
    <source>
        <dbReference type="Proteomes" id="UP000193689"/>
    </source>
</evidence>
<reference evidence="2 3" key="1">
    <citation type="submission" date="2016-07" db="EMBL/GenBank/DDBJ databases">
        <title>Pervasive Adenine N6-methylation of Active Genes in Fungi.</title>
        <authorList>
            <consortium name="DOE Joint Genome Institute"/>
            <person name="Mondo S.J."/>
            <person name="Dannebaum R.O."/>
            <person name="Kuo R.C."/>
            <person name="Labutti K."/>
            <person name="Haridas S."/>
            <person name="Kuo A."/>
            <person name="Salamov A."/>
            <person name="Ahrendt S.R."/>
            <person name="Lipzen A."/>
            <person name="Sullivan W."/>
            <person name="Andreopoulos W.B."/>
            <person name="Clum A."/>
            <person name="Lindquist E."/>
            <person name="Daum C."/>
            <person name="Ramamoorthy G.K."/>
            <person name="Gryganskyi A."/>
            <person name="Culley D."/>
            <person name="Magnuson J.K."/>
            <person name="James T.Y."/>
            <person name="O'Malley M.A."/>
            <person name="Stajich J.E."/>
            <person name="Spatafora J.W."/>
            <person name="Visel A."/>
            <person name="Grigoriev I.V."/>
        </authorList>
    </citation>
    <scope>NUCLEOTIDE SEQUENCE [LARGE SCALE GENOMIC DNA]</scope>
    <source>
        <strain evidence="2 3">CBS 129021</strain>
    </source>
</reference>
<evidence type="ECO:0000313" key="2">
    <source>
        <dbReference type="EMBL" id="ORY70978.1"/>
    </source>
</evidence>
<dbReference type="EMBL" id="MCFJ01000001">
    <property type="protein sequence ID" value="ORY70978.1"/>
    <property type="molecule type" value="Genomic_DNA"/>
</dbReference>
<comment type="caution">
    <text evidence="2">The sequence shown here is derived from an EMBL/GenBank/DDBJ whole genome shotgun (WGS) entry which is preliminary data.</text>
</comment>
<keyword evidence="1" id="KW-1133">Transmembrane helix</keyword>
<proteinExistence type="predicted"/>
<dbReference type="AlphaFoldDB" id="A0A1Y2EHE0"/>